<dbReference type="SUPFAM" id="SSF47090">
    <property type="entry name" value="PGBD-like"/>
    <property type="match status" value="1"/>
</dbReference>
<proteinExistence type="predicted"/>
<gene>
    <name evidence="5" type="ORF">B4N89_30280</name>
</gene>
<evidence type="ECO:0008006" key="7">
    <source>
        <dbReference type="Google" id="ProtNLM"/>
    </source>
</evidence>
<dbReference type="Gene3D" id="1.10.101.10">
    <property type="entry name" value="PGBD-like superfamily/PGBD"/>
    <property type="match status" value="1"/>
</dbReference>
<dbReference type="OrthoDB" id="3268648at2"/>
<evidence type="ECO:0000256" key="2">
    <source>
        <dbReference type="ARBA" id="ARBA00023054"/>
    </source>
</evidence>
<keyword evidence="4" id="KW-1133">Transmembrane helix</keyword>
<comment type="caution">
    <text evidence="5">The sequence shown here is derived from an EMBL/GenBank/DDBJ whole genome shotgun (WGS) entry which is preliminary data.</text>
</comment>
<evidence type="ECO:0000256" key="1">
    <source>
        <dbReference type="ARBA" id="ARBA00004196"/>
    </source>
</evidence>
<dbReference type="InterPro" id="IPR036366">
    <property type="entry name" value="PGBDSf"/>
</dbReference>
<protein>
    <recommendedName>
        <fullName evidence="7">Peptidoglycan binding-like domain-containing protein</fullName>
    </recommendedName>
</protein>
<dbReference type="InterPro" id="IPR050465">
    <property type="entry name" value="UPF0194_transport"/>
</dbReference>
<feature type="transmembrane region" description="Helical" evidence="4">
    <location>
        <begin position="12"/>
        <end position="31"/>
    </location>
</feature>
<dbReference type="Gene3D" id="2.40.420.20">
    <property type="match status" value="1"/>
</dbReference>
<dbReference type="GO" id="GO:0030313">
    <property type="term" value="C:cell envelope"/>
    <property type="evidence" value="ECO:0007669"/>
    <property type="project" value="UniProtKB-SubCell"/>
</dbReference>
<reference evidence="5 6" key="1">
    <citation type="submission" date="2017-03" db="EMBL/GenBank/DDBJ databases">
        <title>Draft genome sequence of Streptomyces scabrisporus NF3, endophyte isolated from Amphipterygium adstringens.</title>
        <authorList>
            <person name="Vazquez M."/>
            <person name="Ceapa C.D."/>
            <person name="Rodriguez Luna D."/>
            <person name="Sanchez Esquivel S."/>
        </authorList>
    </citation>
    <scope>NUCLEOTIDE SEQUENCE [LARGE SCALE GENOMIC DNA]</scope>
    <source>
        <strain evidence="5 6">NF3</strain>
    </source>
</reference>
<evidence type="ECO:0000256" key="4">
    <source>
        <dbReference type="SAM" id="Phobius"/>
    </source>
</evidence>
<keyword evidence="4" id="KW-0812">Transmembrane</keyword>
<name>A0A1T3P8S3_9ACTN</name>
<dbReference type="PANTHER" id="PTHR32347">
    <property type="entry name" value="EFFLUX SYSTEM COMPONENT YKNX-RELATED"/>
    <property type="match status" value="1"/>
</dbReference>
<feature type="compositionally biased region" description="Basic and acidic residues" evidence="3">
    <location>
        <begin position="125"/>
        <end position="138"/>
    </location>
</feature>
<dbReference type="PANTHER" id="PTHR32347:SF14">
    <property type="entry name" value="EFFLUX SYSTEM COMPONENT YKNX-RELATED"/>
    <property type="match status" value="1"/>
</dbReference>
<comment type="subcellular location">
    <subcellularLocation>
        <location evidence="1">Cell envelope</location>
    </subcellularLocation>
</comment>
<feature type="compositionally biased region" description="Basic and acidic residues" evidence="3">
    <location>
        <begin position="148"/>
        <end position="181"/>
    </location>
</feature>
<dbReference type="STRING" id="159449.B4N89_30280"/>
<keyword evidence="2" id="KW-0175">Coiled coil</keyword>
<evidence type="ECO:0000313" key="6">
    <source>
        <dbReference type="Proteomes" id="UP000190037"/>
    </source>
</evidence>
<dbReference type="Proteomes" id="UP000190037">
    <property type="component" value="Unassembled WGS sequence"/>
</dbReference>
<keyword evidence="6" id="KW-1185">Reference proteome</keyword>
<accession>A0A1T3P8S3</accession>
<organism evidence="5 6">
    <name type="scientific">Embleya scabrispora</name>
    <dbReference type="NCBI Taxonomy" id="159449"/>
    <lineage>
        <taxon>Bacteria</taxon>
        <taxon>Bacillati</taxon>
        <taxon>Actinomycetota</taxon>
        <taxon>Actinomycetes</taxon>
        <taxon>Kitasatosporales</taxon>
        <taxon>Streptomycetaceae</taxon>
        <taxon>Embleya</taxon>
    </lineage>
</organism>
<feature type="region of interest" description="Disordered" evidence="3">
    <location>
        <begin position="114"/>
        <end position="181"/>
    </location>
</feature>
<keyword evidence="4" id="KW-0472">Membrane</keyword>
<evidence type="ECO:0000256" key="3">
    <source>
        <dbReference type="SAM" id="MobiDB-lite"/>
    </source>
</evidence>
<sequence>MPDPGRGRVGRRVGLIVVVVLVLGAVGVFAVTGRGGGSGGSAKKSAGVRTTTVARTDLSDARDLPGTLGFGAEQPIKAGRKGIVTWLPKSGDTITRGKPLYRLDDRPVSLFYGTTPMFRPLGRAEGTDSNRAEGKTDPKQGTAGKDAAGGKETDKPDEPKRDTPKQDAKQDPAKPAQGRDVRMVADNLKALGHDIGTQPAGTPQGEATWTPALSAAVKKWQKAIGVPQTGVIEVGDVTVLPGEIRVGAPTAALGDDASTTPVLTATPTAKAVSVSVAATDIGAIVADTPVTVILPDGTEAAGTVSTIGRSVERKDAGLGAGSGPDASGGAKMTVTVTLDDPGVVKHLDAAGVQVRFVTETRKGVLTVPIGALVALREGGYAVQLGDGRLIAVKTGLFVKGMVEVEGGGLEPGLRVVTTP</sequence>
<dbReference type="InterPro" id="IPR036365">
    <property type="entry name" value="PGBD-like_sf"/>
</dbReference>
<evidence type="ECO:0000313" key="5">
    <source>
        <dbReference type="EMBL" id="OPC85423.1"/>
    </source>
</evidence>
<dbReference type="EMBL" id="MWQN01000001">
    <property type="protein sequence ID" value="OPC85423.1"/>
    <property type="molecule type" value="Genomic_DNA"/>
</dbReference>
<dbReference type="AlphaFoldDB" id="A0A1T3P8S3"/>